<protein>
    <submittedName>
        <fullName evidence="2">Uncharacterized protein</fullName>
    </submittedName>
</protein>
<dbReference type="Proteomes" id="UP000037035">
    <property type="component" value="Unassembled WGS sequence"/>
</dbReference>
<feature type="compositionally biased region" description="Polar residues" evidence="1">
    <location>
        <begin position="66"/>
        <end position="76"/>
    </location>
</feature>
<dbReference type="VEuPathDB" id="FungiDB:VP01_6826g1"/>
<accession>A0A0L6UFB2</accession>
<reference evidence="2 3" key="1">
    <citation type="submission" date="2015-08" db="EMBL/GenBank/DDBJ databases">
        <title>Next Generation Sequencing and Analysis of the Genome of Puccinia sorghi L Schw, the Causal Agent of Maize Common Rust.</title>
        <authorList>
            <person name="Rochi L."/>
            <person name="Burguener G."/>
            <person name="Darino M."/>
            <person name="Turjanski A."/>
            <person name="Kreff E."/>
            <person name="Dieguez M.J."/>
            <person name="Sacco F."/>
        </authorList>
    </citation>
    <scope>NUCLEOTIDE SEQUENCE [LARGE SCALE GENOMIC DNA]</scope>
    <source>
        <strain evidence="2 3">RO10H11247</strain>
    </source>
</reference>
<organism evidence="2 3">
    <name type="scientific">Puccinia sorghi</name>
    <dbReference type="NCBI Taxonomy" id="27349"/>
    <lineage>
        <taxon>Eukaryota</taxon>
        <taxon>Fungi</taxon>
        <taxon>Dikarya</taxon>
        <taxon>Basidiomycota</taxon>
        <taxon>Pucciniomycotina</taxon>
        <taxon>Pucciniomycetes</taxon>
        <taxon>Pucciniales</taxon>
        <taxon>Pucciniaceae</taxon>
        <taxon>Puccinia</taxon>
    </lineage>
</organism>
<dbReference type="EMBL" id="LAVV01012190">
    <property type="protein sequence ID" value="KNZ46932.1"/>
    <property type="molecule type" value="Genomic_DNA"/>
</dbReference>
<feature type="non-terminal residue" evidence="2">
    <location>
        <position position="1"/>
    </location>
</feature>
<gene>
    <name evidence="2" type="ORF">VP01_6826g1</name>
</gene>
<dbReference type="AlphaFoldDB" id="A0A0L6UFB2"/>
<evidence type="ECO:0000256" key="1">
    <source>
        <dbReference type="SAM" id="MobiDB-lite"/>
    </source>
</evidence>
<proteinExistence type="predicted"/>
<feature type="region of interest" description="Disordered" evidence="1">
    <location>
        <begin position="58"/>
        <end position="102"/>
    </location>
</feature>
<sequence length="102" mass="11759">DQDIRQFIINTDAKTEEQIEKIKSRLLELNFQLSAISRLHEGSGTFIEIKLPKGEVKGCGRPKGASNKTKTTTMDPSSFEIFQRRRKKYNKEEEEEGQTRIS</sequence>
<keyword evidence="3" id="KW-1185">Reference proteome</keyword>
<comment type="caution">
    <text evidence="2">The sequence shown here is derived from an EMBL/GenBank/DDBJ whole genome shotgun (WGS) entry which is preliminary data.</text>
</comment>
<evidence type="ECO:0000313" key="2">
    <source>
        <dbReference type="EMBL" id="KNZ46932.1"/>
    </source>
</evidence>
<evidence type="ECO:0000313" key="3">
    <source>
        <dbReference type="Proteomes" id="UP000037035"/>
    </source>
</evidence>
<name>A0A0L6UFB2_9BASI</name>
<dbReference type="OrthoDB" id="1694816at2759"/>